<dbReference type="GO" id="GO:0045892">
    <property type="term" value="P:negative regulation of DNA-templated transcription"/>
    <property type="evidence" value="ECO:0007669"/>
    <property type="project" value="TreeGrafter"/>
</dbReference>
<dbReference type="CDD" id="cd20092">
    <property type="entry name" value="MBT_dScm-like_rpt2"/>
    <property type="match status" value="1"/>
</dbReference>
<feature type="compositionally biased region" description="Pro residues" evidence="9">
    <location>
        <begin position="426"/>
        <end position="439"/>
    </location>
</feature>
<dbReference type="InterPro" id="IPR038348">
    <property type="entry name" value="SLED_sf"/>
</dbReference>
<evidence type="ECO:0000256" key="8">
    <source>
        <dbReference type="PROSITE-ProRule" id="PRU00459"/>
    </source>
</evidence>
<dbReference type="SUPFAM" id="SSF63748">
    <property type="entry name" value="Tudor/PWWP/MBT"/>
    <property type="match status" value="2"/>
</dbReference>
<evidence type="ECO:0000256" key="4">
    <source>
        <dbReference type="ARBA" id="ARBA00022737"/>
    </source>
</evidence>
<sequence length="862" mass="95235">MPSSAAQPAQDTGSLQDKPTHTHSAVSYSAVGTGTMLINMQKPQDQNKLGAHCNHHTGARKNIHNTCREQFFRNNGKTKYSRSPFWGRNCGSGPVYPPTTNGGGYFHCTRQAAHWIVRLTSCKHITRQQLDGRSGSQSERSMHLFIGVPTTLRPVRKENWTVGGRSEWIKLLKYKDPVSHHPTSDCRHCSPVTMGKTPLKVDPKDGKKERPGKAPLPIEFFNWDEYLKETSSLPAPASCFRQARVPPSNDFKVGMKLEAHDPRNATSVCIATVMGSRGDNSNDFWRLVDSSDIQPIGSCEKNGDMLQPPLGFRMNASSWPMFLLKTLNGAEMAPVAAFKKEPLRPPQNSFKTGMKLEAVDKKNPYLICPATIGEVRGDEVFIMFDGWRGAFDYWCKYDSRDIFPVGWCALTKHNLQPPGNSVPLPKACPPSARPRPPSPADALSSCPTNCPRPCPAAREEGGPRQASQERDHGPAEGCGRGSGGWSERSASTGDAQELEQRAHKKRGPKPGSKRKPKIFHRALELSSIPVPQESPASLNSVVSTVCVYVNKHGNCGPHLDRKQMSVSQTTSALVPAHRRRSASGQAPSASSASFVLRFLETMCRHLQCDSLFSSQPFSHYSSYDRTKSVKEEALDLPSLSRGTKRSLSGVSPPYAAPLSPKHLRTEAHPSEAETLPHEENGLMKEQRYMDSASNSMTPRPHSVRSPSEYHSQPSAPYRHHGATTPMRRLSSNSTDHSSTLPHRRVEAASSTTGPDASERDSGGSKSPSSWSIEEVMQFVRDADPTALAPHAELFRKHEIDGRALMLLRSDMIMKYMGLKLGPALKLCHHIERLKQANCDKPHRRPLSNNLCRDTRGRCVCEL</sequence>
<dbReference type="EMBL" id="JBBPFD010000530">
    <property type="protein sequence ID" value="KAK7878389.1"/>
    <property type="molecule type" value="Genomic_DNA"/>
</dbReference>
<dbReference type="FunFam" id="1.10.150.50:FF:000018">
    <property type="entry name" value="Polycomb protein scmh1 isoform 4"/>
    <property type="match status" value="1"/>
</dbReference>
<reference evidence="12" key="1">
    <citation type="submission" date="2024-04" db="EMBL/GenBank/DDBJ databases">
        <title>Salinicola lusitanus LLJ914,a marine bacterium isolated from the Okinawa Trough.</title>
        <authorList>
            <person name="Li J."/>
        </authorList>
    </citation>
    <scope>NUCLEOTIDE SEQUENCE [LARGE SCALE GENOMIC DNA]</scope>
</reference>
<name>A0AAW0MJR3_9GOBI</name>
<dbReference type="SUPFAM" id="SSF47769">
    <property type="entry name" value="SAM/Pointed domain"/>
    <property type="match status" value="1"/>
</dbReference>
<evidence type="ECO:0000256" key="2">
    <source>
        <dbReference type="ARBA" id="ARBA00008469"/>
    </source>
</evidence>
<evidence type="ECO:0000256" key="7">
    <source>
        <dbReference type="ARBA" id="ARBA00023242"/>
    </source>
</evidence>
<dbReference type="PANTHER" id="PTHR12247">
    <property type="entry name" value="POLYCOMB GROUP PROTEIN"/>
    <property type="match status" value="1"/>
</dbReference>
<dbReference type="PROSITE" id="PS51079">
    <property type="entry name" value="MBT"/>
    <property type="match status" value="2"/>
</dbReference>
<evidence type="ECO:0000259" key="10">
    <source>
        <dbReference type="PROSITE" id="PS50105"/>
    </source>
</evidence>
<feature type="region of interest" description="Disordered" evidence="9">
    <location>
        <begin position="634"/>
        <end position="769"/>
    </location>
</feature>
<feature type="repeat" description="MBT" evidence="8">
    <location>
        <begin position="221"/>
        <end position="309"/>
    </location>
</feature>
<evidence type="ECO:0000256" key="3">
    <source>
        <dbReference type="ARBA" id="ARBA00022491"/>
    </source>
</evidence>
<dbReference type="CDD" id="cd09578">
    <property type="entry name" value="SAM_Scm"/>
    <property type="match status" value="1"/>
</dbReference>
<dbReference type="FunFam" id="2.30.30.140:FF:000028">
    <property type="entry name" value="polycomb protein SCMH1 isoform X1"/>
    <property type="match status" value="1"/>
</dbReference>
<dbReference type="InterPro" id="IPR033763">
    <property type="entry name" value="SCML2_RBR"/>
</dbReference>
<dbReference type="InterPro" id="IPR004092">
    <property type="entry name" value="Mbt"/>
</dbReference>
<keyword evidence="12" id="KW-1185">Reference proteome</keyword>
<feature type="compositionally biased region" description="Basic residues" evidence="9">
    <location>
        <begin position="502"/>
        <end position="516"/>
    </location>
</feature>
<dbReference type="InterPro" id="IPR001660">
    <property type="entry name" value="SAM"/>
</dbReference>
<evidence type="ECO:0000256" key="9">
    <source>
        <dbReference type="SAM" id="MobiDB-lite"/>
    </source>
</evidence>
<feature type="domain" description="SAM" evidence="10">
    <location>
        <begin position="770"/>
        <end position="836"/>
    </location>
</feature>
<feature type="repeat" description="MBT" evidence="8">
    <location>
        <begin position="317"/>
        <end position="418"/>
    </location>
</feature>
<dbReference type="SMART" id="SM00454">
    <property type="entry name" value="SAM"/>
    <property type="match status" value="1"/>
</dbReference>
<comment type="subcellular location">
    <subcellularLocation>
        <location evidence="1">Nucleus</location>
    </subcellularLocation>
</comment>
<feature type="compositionally biased region" description="Basic and acidic residues" evidence="9">
    <location>
        <begin position="663"/>
        <end position="688"/>
    </location>
</feature>
<feature type="region of interest" description="Disordered" evidence="9">
    <location>
        <begin position="424"/>
        <end position="516"/>
    </location>
</feature>
<dbReference type="Gene3D" id="1.10.150.50">
    <property type="entry name" value="Transcription Factor, Ets-1"/>
    <property type="match status" value="1"/>
</dbReference>
<feature type="region of interest" description="Disordered" evidence="9">
    <location>
        <begin position="1"/>
        <end position="22"/>
    </location>
</feature>
<dbReference type="SMART" id="SM00561">
    <property type="entry name" value="MBT"/>
    <property type="match status" value="2"/>
</dbReference>
<dbReference type="Pfam" id="PF02820">
    <property type="entry name" value="MBT"/>
    <property type="match status" value="2"/>
</dbReference>
<dbReference type="Pfam" id="PF00536">
    <property type="entry name" value="SAM_1"/>
    <property type="match status" value="1"/>
</dbReference>
<evidence type="ECO:0000256" key="1">
    <source>
        <dbReference type="ARBA" id="ARBA00004123"/>
    </source>
</evidence>
<dbReference type="PROSITE" id="PS50105">
    <property type="entry name" value="SAM_DOMAIN"/>
    <property type="match status" value="1"/>
</dbReference>
<dbReference type="InterPro" id="IPR013761">
    <property type="entry name" value="SAM/pointed_sf"/>
</dbReference>
<evidence type="ECO:0000313" key="12">
    <source>
        <dbReference type="Proteomes" id="UP001460270"/>
    </source>
</evidence>
<evidence type="ECO:0000313" key="11">
    <source>
        <dbReference type="EMBL" id="KAK7878389.1"/>
    </source>
</evidence>
<dbReference type="GO" id="GO:0003682">
    <property type="term" value="F:chromatin binding"/>
    <property type="evidence" value="ECO:0007669"/>
    <property type="project" value="TreeGrafter"/>
</dbReference>
<dbReference type="InterPro" id="IPR050548">
    <property type="entry name" value="PcG_chromatin_remod_factors"/>
</dbReference>
<feature type="compositionally biased region" description="Polar residues" evidence="9">
    <location>
        <begin position="729"/>
        <end position="740"/>
    </location>
</feature>
<feature type="compositionally biased region" description="Polar residues" evidence="9">
    <location>
        <begin position="704"/>
        <end position="714"/>
    </location>
</feature>
<keyword evidence="6" id="KW-0804">Transcription</keyword>
<dbReference type="Gene3D" id="2.30.30.140">
    <property type="match status" value="2"/>
</dbReference>
<proteinExistence type="inferred from homology"/>
<dbReference type="GO" id="GO:0042393">
    <property type="term" value="F:histone binding"/>
    <property type="evidence" value="ECO:0007669"/>
    <property type="project" value="TreeGrafter"/>
</dbReference>
<dbReference type="PANTHER" id="PTHR12247:SF84">
    <property type="entry name" value="SEX COMB ON MIDLEG-LIKE PROTEIN 2"/>
    <property type="match status" value="1"/>
</dbReference>
<dbReference type="InterPro" id="IPR047531">
    <property type="entry name" value="SAM_Scm-like"/>
</dbReference>
<dbReference type="Pfam" id="PF17208">
    <property type="entry name" value="RBR"/>
    <property type="match status" value="1"/>
</dbReference>
<evidence type="ECO:0000256" key="6">
    <source>
        <dbReference type="ARBA" id="ARBA00023163"/>
    </source>
</evidence>
<dbReference type="Gene3D" id="3.90.1150.190">
    <property type="entry name" value="SLED domain"/>
    <property type="match status" value="1"/>
</dbReference>
<organism evidence="11 12">
    <name type="scientific">Mugilogobius chulae</name>
    <name type="common">yellowstripe goby</name>
    <dbReference type="NCBI Taxonomy" id="88201"/>
    <lineage>
        <taxon>Eukaryota</taxon>
        <taxon>Metazoa</taxon>
        <taxon>Chordata</taxon>
        <taxon>Craniata</taxon>
        <taxon>Vertebrata</taxon>
        <taxon>Euteleostomi</taxon>
        <taxon>Actinopterygii</taxon>
        <taxon>Neopterygii</taxon>
        <taxon>Teleostei</taxon>
        <taxon>Neoteleostei</taxon>
        <taxon>Acanthomorphata</taxon>
        <taxon>Gobiaria</taxon>
        <taxon>Gobiiformes</taxon>
        <taxon>Gobioidei</taxon>
        <taxon>Gobiidae</taxon>
        <taxon>Gobionellinae</taxon>
        <taxon>Mugilogobius</taxon>
    </lineage>
</organism>
<keyword evidence="7" id="KW-0539">Nucleus</keyword>
<feature type="compositionally biased region" description="Basic and acidic residues" evidence="9">
    <location>
        <begin position="457"/>
        <end position="474"/>
    </location>
</feature>
<comment type="similarity">
    <text evidence="2">Belongs to the SCM family.</text>
</comment>
<accession>A0AAW0MJR3</accession>
<keyword evidence="3" id="KW-0678">Repressor</keyword>
<comment type="caution">
    <text evidence="11">The sequence shown here is derived from an EMBL/GenBank/DDBJ whole genome shotgun (WGS) entry which is preliminary data.</text>
</comment>
<dbReference type="GO" id="GO:0005634">
    <property type="term" value="C:nucleus"/>
    <property type="evidence" value="ECO:0007669"/>
    <property type="project" value="UniProtKB-SubCell"/>
</dbReference>
<evidence type="ECO:0000256" key="5">
    <source>
        <dbReference type="ARBA" id="ARBA00023015"/>
    </source>
</evidence>
<protein>
    <recommendedName>
        <fullName evidence="10">SAM domain-containing protein</fullName>
    </recommendedName>
</protein>
<keyword evidence="4" id="KW-0677">Repeat</keyword>
<gene>
    <name evidence="11" type="ORF">WMY93_031019</name>
</gene>
<dbReference type="Proteomes" id="UP001460270">
    <property type="component" value="Unassembled WGS sequence"/>
</dbReference>
<dbReference type="AlphaFoldDB" id="A0AAW0MJR3"/>
<keyword evidence="5" id="KW-0805">Transcription regulation</keyword>